<gene>
    <name evidence="2" type="ORF">CAPTEDRAFT_143148</name>
</gene>
<evidence type="ECO:0000313" key="4">
    <source>
        <dbReference type="Proteomes" id="UP000014760"/>
    </source>
</evidence>
<dbReference type="OMA" id="RTGENCA"/>
<reference evidence="2 4" key="2">
    <citation type="journal article" date="2013" name="Nature">
        <title>Insights into bilaterian evolution from three spiralian genomes.</title>
        <authorList>
            <person name="Simakov O."/>
            <person name="Marletaz F."/>
            <person name="Cho S.J."/>
            <person name="Edsinger-Gonzales E."/>
            <person name="Havlak P."/>
            <person name="Hellsten U."/>
            <person name="Kuo D.H."/>
            <person name="Larsson T."/>
            <person name="Lv J."/>
            <person name="Arendt D."/>
            <person name="Savage R."/>
            <person name="Osoegawa K."/>
            <person name="de Jong P."/>
            <person name="Grimwood J."/>
            <person name="Chapman J.A."/>
            <person name="Shapiro H."/>
            <person name="Aerts A."/>
            <person name="Otillar R.P."/>
            <person name="Terry A.Y."/>
            <person name="Boore J.L."/>
            <person name="Grigoriev I.V."/>
            <person name="Lindberg D.R."/>
            <person name="Seaver E.C."/>
            <person name="Weisblat D.A."/>
            <person name="Putnam N.H."/>
            <person name="Rokhsar D.S."/>
        </authorList>
    </citation>
    <scope>NUCLEOTIDE SEQUENCE</scope>
    <source>
        <strain evidence="2 4">I ESC-2004</strain>
    </source>
</reference>
<accession>R7TSD2</accession>
<dbReference type="AlphaFoldDB" id="R7TSD2"/>
<dbReference type="EMBL" id="AMQN01002269">
    <property type="status" value="NOT_ANNOTATED_CDS"/>
    <property type="molecule type" value="Genomic_DNA"/>
</dbReference>
<dbReference type="PROSITE" id="PS51406">
    <property type="entry name" value="FIBRINOGEN_C_2"/>
    <property type="match status" value="1"/>
</dbReference>
<keyword evidence="4" id="KW-1185">Reference proteome</keyword>
<dbReference type="OrthoDB" id="6345539at2759"/>
<dbReference type="InterPro" id="IPR050373">
    <property type="entry name" value="Fibrinogen_C-term_domain"/>
</dbReference>
<dbReference type="GO" id="GO:0005615">
    <property type="term" value="C:extracellular space"/>
    <property type="evidence" value="ECO:0007669"/>
    <property type="project" value="TreeGrafter"/>
</dbReference>
<protein>
    <recommendedName>
        <fullName evidence="1">Fibrinogen C-terminal domain-containing protein</fullName>
    </recommendedName>
</protein>
<proteinExistence type="predicted"/>
<dbReference type="Pfam" id="PF00147">
    <property type="entry name" value="Fibrinogen_C"/>
    <property type="match status" value="1"/>
</dbReference>
<reference evidence="3" key="3">
    <citation type="submission" date="2015-06" db="UniProtKB">
        <authorList>
            <consortium name="EnsemblMetazoa"/>
        </authorList>
    </citation>
    <scope>IDENTIFICATION</scope>
</reference>
<dbReference type="EnsemblMetazoa" id="CapteT143148">
    <property type="protein sequence ID" value="CapteP143148"/>
    <property type="gene ID" value="CapteG143148"/>
</dbReference>
<dbReference type="PANTHER" id="PTHR19143">
    <property type="entry name" value="FIBRINOGEN/TENASCIN/ANGIOPOEITIN"/>
    <property type="match status" value="1"/>
</dbReference>
<evidence type="ECO:0000259" key="1">
    <source>
        <dbReference type="PROSITE" id="PS51406"/>
    </source>
</evidence>
<feature type="non-terminal residue" evidence="2">
    <location>
        <position position="1"/>
    </location>
</feature>
<dbReference type="InterPro" id="IPR036056">
    <property type="entry name" value="Fibrinogen-like_C"/>
</dbReference>
<dbReference type="EMBL" id="KB308810">
    <property type="protein sequence ID" value="ELT96517.1"/>
    <property type="molecule type" value="Genomic_DNA"/>
</dbReference>
<dbReference type="SMART" id="SM00186">
    <property type="entry name" value="FBG"/>
    <property type="match status" value="1"/>
</dbReference>
<dbReference type="Proteomes" id="UP000014760">
    <property type="component" value="Unassembled WGS sequence"/>
</dbReference>
<organism evidence="2">
    <name type="scientific">Capitella teleta</name>
    <name type="common">Polychaete worm</name>
    <dbReference type="NCBI Taxonomy" id="283909"/>
    <lineage>
        <taxon>Eukaryota</taxon>
        <taxon>Metazoa</taxon>
        <taxon>Spiralia</taxon>
        <taxon>Lophotrochozoa</taxon>
        <taxon>Annelida</taxon>
        <taxon>Polychaeta</taxon>
        <taxon>Sedentaria</taxon>
        <taxon>Scolecida</taxon>
        <taxon>Capitellidae</taxon>
        <taxon>Capitella</taxon>
    </lineage>
</organism>
<dbReference type="InterPro" id="IPR002181">
    <property type="entry name" value="Fibrinogen_a/b/g_C_dom"/>
</dbReference>
<feature type="domain" description="Fibrinogen C-terminal" evidence="1">
    <location>
        <begin position="1"/>
        <end position="168"/>
    </location>
</feature>
<evidence type="ECO:0000313" key="3">
    <source>
        <dbReference type="EnsemblMetazoa" id="CapteP143148"/>
    </source>
</evidence>
<evidence type="ECO:0000313" key="2">
    <source>
        <dbReference type="EMBL" id="ELT96517.1"/>
    </source>
</evidence>
<dbReference type="CDD" id="cd00087">
    <property type="entry name" value="FReD"/>
    <property type="match status" value="1"/>
</dbReference>
<reference evidence="4" key="1">
    <citation type="submission" date="2012-12" db="EMBL/GenBank/DDBJ databases">
        <authorList>
            <person name="Hellsten U."/>
            <person name="Grimwood J."/>
            <person name="Chapman J.A."/>
            <person name="Shapiro H."/>
            <person name="Aerts A."/>
            <person name="Otillar R.P."/>
            <person name="Terry A.Y."/>
            <person name="Boore J.L."/>
            <person name="Simakov O."/>
            <person name="Marletaz F."/>
            <person name="Cho S.-J."/>
            <person name="Edsinger-Gonzales E."/>
            <person name="Havlak P."/>
            <person name="Kuo D.-H."/>
            <person name="Larsson T."/>
            <person name="Lv J."/>
            <person name="Arendt D."/>
            <person name="Savage R."/>
            <person name="Osoegawa K."/>
            <person name="de Jong P."/>
            <person name="Lindberg D.R."/>
            <person name="Seaver E.C."/>
            <person name="Weisblat D.A."/>
            <person name="Putnam N.H."/>
            <person name="Grigoriev I.V."/>
            <person name="Rokhsar D.S."/>
        </authorList>
    </citation>
    <scope>NUCLEOTIDE SEQUENCE</scope>
    <source>
        <strain evidence="4">I ESC-2004</strain>
    </source>
</reference>
<dbReference type="InterPro" id="IPR014716">
    <property type="entry name" value="Fibrinogen_a/b/g_C_1"/>
</dbReference>
<sequence>QRRLDGSVDFYRGWQSYVRGFGDLQTEFWLGNDMLHALTASGFTVLRVDMADFDDVTAYAEYQRFTVGDADDNYRMLCSDYNGTAGDSLALSSGKQFTTFDADHDLAPTQNCAFRHRGAFWHEACFHANPNAEYLGGVYSGDIRGITWLHFKGHMYSLKSIQMKLRKE</sequence>
<dbReference type="HOGENOM" id="CLU_038628_6_2_1"/>
<dbReference type="SUPFAM" id="SSF56496">
    <property type="entry name" value="Fibrinogen C-terminal domain-like"/>
    <property type="match status" value="1"/>
</dbReference>
<dbReference type="Gene3D" id="3.90.215.10">
    <property type="entry name" value="Gamma Fibrinogen, chain A, domain 1"/>
    <property type="match status" value="1"/>
</dbReference>
<name>R7TSD2_CAPTE</name>
<dbReference type="STRING" id="283909.R7TSD2"/>